<keyword evidence="1" id="KW-0472">Membrane</keyword>
<dbReference type="Pfam" id="PF14209">
    <property type="entry name" value="DUF4321"/>
    <property type="match status" value="1"/>
</dbReference>
<dbReference type="InterPro" id="IPR025470">
    <property type="entry name" value="DUF4321"/>
</dbReference>
<organism evidence="2 3">
    <name type="scientific">Helicovermis profundi</name>
    <dbReference type="NCBI Taxonomy" id="3065157"/>
    <lineage>
        <taxon>Bacteria</taxon>
        <taxon>Bacillati</taxon>
        <taxon>Bacillota</taxon>
        <taxon>Clostridia</taxon>
        <taxon>Helicovermis</taxon>
    </lineage>
</organism>
<keyword evidence="1" id="KW-1133">Transmembrane helix</keyword>
<name>A0AAU9EAW7_9FIRM</name>
<keyword evidence="1" id="KW-0812">Transmembrane</keyword>
<proteinExistence type="predicted"/>
<accession>A0AAU9EAW7</accession>
<dbReference type="EMBL" id="AP028654">
    <property type="protein sequence ID" value="BEP29932.1"/>
    <property type="molecule type" value="Genomic_DNA"/>
</dbReference>
<gene>
    <name evidence="2" type="ORF">HLPR_22630</name>
</gene>
<evidence type="ECO:0008006" key="4">
    <source>
        <dbReference type="Google" id="ProtNLM"/>
    </source>
</evidence>
<evidence type="ECO:0000313" key="2">
    <source>
        <dbReference type="EMBL" id="BEP29932.1"/>
    </source>
</evidence>
<protein>
    <recommendedName>
        <fullName evidence="4">DUF4321 domain-containing protein</fullName>
    </recommendedName>
</protein>
<dbReference type="KEGG" id="hprf:HLPR_22630"/>
<dbReference type="RefSeq" id="WP_338535542.1">
    <property type="nucleotide sequence ID" value="NZ_AP028654.1"/>
</dbReference>
<evidence type="ECO:0000256" key="1">
    <source>
        <dbReference type="SAM" id="Phobius"/>
    </source>
</evidence>
<keyword evidence="3" id="KW-1185">Reference proteome</keyword>
<reference evidence="2 3" key="1">
    <citation type="submission" date="2023-08" db="EMBL/GenBank/DDBJ databases">
        <title>Helicovermis profunda gen. nov., sp. nov., a novel mesophilic, fermentative bacterium within the Bacillota from a deep-sea hydrothermal vent chimney.</title>
        <authorList>
            <person name="Miyazaki U."/>
            <person name="Mizutani D."/>
            <person name="Hashimoto Y."/>
            <person name="Tame A."/>
            <person name="Sawayama S."/>
            <person name="Miyazaki J."/>
            <person name="Takai K."/>
            <person name="Nakagawa S."/>
        </authorList>
    </citation>
    <scope>NUCLEOTIDE SEQUENCE [LARGE SCALE GENOMIC DNA]</scope>
    <source>
        <strain evidence="2 3">S502</strain>
    </source>
</reference>
<dbReference type="AlphaFoldDB" id="A0AAU9EAW7"/>
<sequence>MKATNKNTLVLLIVLLIGLVIGGIIGDIFKNYISVLSYGKTIGFSPVTIDLGIVEFTLGFLMHLNLSSIIGILIAFIIFRKM</sequence>
<dbReference type="Proteomes" id="UP001321786">
    <property type="component" value="Chromosome"/>
</dbReference>
<evidence type="ECO:0000313" key="3">
    <source>
        <dbReference type="Proteomes" id="UP001321786"/>
    </source>
</evidence>
<feature type="transmembrane region" description="Helical" evidence="1">
    <location>
        <begin position="60"/>
        <end position="79"/>
    </location>
</feature>